<keyword evidence="6 7" id="KW-0472">Membrane</keyword>
<feature type="transmembrane region" description="Helical" evidence="7">
    <location>
        <begin position="185"/>
        <end position="203"/>
    </location>
</feature>
<evidence type="ECO:0000256" key="1">
    <source>
        <dbReference type="ARBA" id="ARBA00004141"/>
    </source>
</evidence>
<comment type="caution">
    <text evidence="9">The sequence shown here is derived from an EMBL/GenBank/DDBJ whole genome shotgun (WGS) entry which is preliminary data.</text>
</comment>
<comment type="similarity">
    <text evidence="2">Belongs to the peptidase S54 family.</text>
</comment>
<keyword evidence="10" id="KW-1185">Reference proteome</keyword>
<dbReference type="Gene3D" id="1.20.1540.10">
    <property type="entry name" value="Rhomboid-like"/>
    <property type="match status" value="1"/>
</dbReference>
<dbReference type="PANTHER" id="PTHR43731">
    <property type="entry name" value="RHOMBOID PROTEASE"/>
    <property type="match status" value="1"/>
</dbReference>
<dbReference type="InterPro" id="IPR050925">
    <property type="entry name" value="Rhomboid_protease_S54"/>
</dbReference>
<dbReference type="CDD" id="cd19756">
    <property type="entry name" value="Bbox2"/>
    <property type="match status" value="1"/>
</dbReference>
<dbReference type="Pfam" id="PF01694">
    <property type="entry name" value="Rhomboid"/>
    <property type="match status" value="1"/>
</dbReference>
<keyword evidence="4" id="KW-0378">Hydrolase</keyword>
<dbReference type="EMBL" id="BAABLK010000029">
    <property type="protein sequence ID" value="GAA5227554.1"/>
    <property type="molecule type" value="Genomic_DNA"/>
</dbReference>
<feature type="transmembrane region" description="Helical" evidence="7">
    <location>
        <begin position="210"/>
        <end position="228"/>
    </location>
</feature>
<dbReference type="SUPFAM" id="SSF144091">
    <property type="entry name" value="Rhomboid-like"/>
    <property type="match status" value="1"/>
</dbReference>
<dbReference type="InterPro" id="IPR035952">
    <property type="entry name" value="Rhomboid-like_sf"/>
</dbReference>
<evidence type="ECO:0000256" key="7">
    <source>
        <dbReference type="SAM" id="Phobius"/>
    </source>
</evidence>
<feature type="transmembrane region" description="Helical" evidence="7">
    <location>
        <begin position="263"/>
        <end position="282"/>
    </location>
</feature>
<feature type="domain" description="Peptidase S54 rhomboid" evidence="8">
    <location>
        <begin position="118"/>
        <end position="250"/>
    </location>
</feature>
<evidence type="ECO:0000256" key="5">
    <source>
        <dbReference type="ARBA" id="ARBA00022989"/>
    </source>
</evidence>
<feature type="transmembrane region" description="Helical" evidence="7">
    <location>
        <begin position="234"/>
        <end position="251"/>
    </location>
</feature>
<dbReference type="GO" id="GO:0008233">
    <property type="term" value="F:peptidase activity"/>
    <property type="evidence" value="ECO:0007669"/>
    <property type="project" value="UniProtKB-KW"/>
</dbReference>
<protein>
    <submittedName>
        <fullName evidence="9">Rhomboid family intramembrane serine protease</fullName>
    </submittedName>
</protein>
<dbReference type="GO" id="GO:0006508">
    <property type="term" value="P:proteolysis"/>
    <property type="evidence" value="ECO:0007669"/>
    <property type="project" value="UniProtKB-KW"/>
</dbReference>
<dbReference type="PANTHER" id="PTHR43731:SF14">
    <property type="entry name" value="PRESENILIN-ASSOCIATED RHOMBOID-LIKE PROTEIN, MITOCHONDRIAL"/>
    <property type="match status" value="1"/>
</dbReference>
<dbReference type="Proteomes" id="UP001501257">
    <property type="component" value="Unassembled WGS sequence"/>
</dbReference>
<dbReference type="InterPro" id="IPR022764">
    <property type="entry name" value="Peptidase_S54_rhomboid_dom"/>
</dbReference>
<keyword evidence="9" id="KW-0645">Protease</keyword>
<feature type="transmembrane region" description="Helical" evidence="7">
    <location>
        <begin position="126"/>
        <end position="148"/>
    </location>
</feature>
<proteinExistence type="inferred from homology"/>
<name>A0ABP9TL73_9MICC</name>
<organism evidence="9 10">
    <name type="scientific">Paeniglutamicibacter antarcticus</name>
    <dbReference type="NCBI Taxonomy" id="494023"/>
    <lineage>
        <taxon>Bacteria</taxon>
        <taxon>Bacillati</taxon>
        <taxon>Actinomycetota</taxon>
        <taxon>Actinomycetes</taxon>
        <taxon>Micrococcales</taxon>
        <taxon>Micrococcaceae</taxon>
        <taxon>Paeniglutamicibacter</taxon>
    </lineage>
</organism>
<keyword evidence="3 7" id="KW-0812">Transmembrane</keyword>
<sequence length="287" mass="30924">MSYGLSNPNQAAQAPVCPRHPERISYVTCQRCYRPACPECQVAAAVGTQCVDCVREANKQLPSTRTVFGGKASDGRPIVTYVLIAINVVVFGLQMLIPSFTNHLVYAGLYTSGYFEPEPWRMATSMFAHSTSFIGHIAFNMYALYICGRVLEPMLGRLRFLALYLVSGLGGSVAVLLITDPRVPVLGASGAVFGLFAAMFVLLRSRGVQTMQIVVLIVINLVIGFIFPGIAWEAHVGGLILGAAMAAVFAYSPRANRQALMQWAGTALLVMLLVALTLYGAVNVRVG</sequence>
<evidence type="ECO:0000256" key="2">
    <source>
        <dbReference type="ARBA" id="ARBA00009045"/>
    </source>
</evidence>
<comment type="subcellular location">
    <subcellularLocation>
        <location evidence="1">Membrane</location>
        <topology evidence="1">Multi-pass membrane protein</topology>
    </subcellularLocation>
</comment>
<evidence type="ECO:0000256" key="4">
    <source>
        <dbReference type="ARBA" id="ARBA00022801"/>
    </source>
</evidence>
<evidence type="ECO:0000256" key="6">
    <source>
        <dbReference type="ARBA" id="ARBA00023136"/>
    </source>
</evidence>
<feature type="transmembrane region" description="Helical" evidence="7">
    <location>
        <begin position="160"/>
        <end position="179"/>
    </location>
</feature>
<feature type="transmembrane region" description="Helical" evidence="7">
    <location>
        <begin position="78"/>
        <end position="97"/>
    </location>
</feature>
<evidence type="ECO:0000259" key="8">
    <source>
        <dbReference type="Pfam" id="PF01694"/>
    </source>
</evidence>
<accession>A0ABP9TL73</accession>
<evidence type="ECO:0000256" key="3">
    <source>
        <dbReference type="ARBA" id="ARBA00022692"/>
    </source>
</evidence>
<evidence type="ECO:0000313" key="10">
    <source>
        <dbReference type="Proteomes" id="UP001501257"/>
    </source>
</evidence>
<evidence type="ECO:0000313" key="9">
    <source>
        <dbReference type="EMBL" id="GAA5227554.1"/>
    </source>
</evidence>
<gene>
    <name evidence="9" type="ORF">GCM10025778_20870</name>
</gene>
<keyword evidence="5 7" id="KW-1133">Transmembrane helix</keyword>
<reference evidence="10" key="1">
    <citation type="journal article" date="2019" name="Int. J. Syst. Evol. Microbiol.">
        <title>The Global Catalogue of Microorganisms (GCM) 10K type strain sequencing project: providing services to taxonomists for standard genome sequencing and annotation.</title>
        <authorList>
            <consortium name="The Broad Institute Genomics Platform"/>
            <consortium name="The Broad Institute Genome Sequencing Center for Infectious Disease"/>
            <person name="Wu L."/>
            <person name="Ma J."/>
        </authorList>
    </citation>
    <scope>NUCLEOTIDE SEQUENCE [LARGE SCALE GENOMIC DNA]</scope>
    <source>
        <strain evidence="10">JCM 18952</strain>
    </source>
</reference>